<evidence type="ECO:0000313" key="1">
    <source>
        <dbReference type="EMBL" id="KAJ7311713.1"/>
    </source>
</evidence>
<comment type="caution">
    <text evidence="1">The sequence shown here is derived from an EMBL/GenBank/DDBJ whole genome shotgun (WGS) entry which is preliminary data.</text>
</comment>
<proteinExistence type="predicted"/>
<reference evidence="1" key="1">
    <citation type="submission" date="2023-03" db="EMBL/GenBank/DDBJ databases">
        <title>Massive genome expansion in bonnet fungi (Mycena s.s.) driven by repeated elements and novel gene families across ecological guilds.</title>
        <authorList>
            <consortium name="Lawrence Berkeley National Laboratory"/>
            <person name="Harder C.B."/>
            <person name="Miyauchi S."/>
            <person name="Viragh M."/>
            <person name="Kuo A."/>
            <person name="Thoen E."/>
            <person name="Andreopoulos B."/>
            <person name="Lu D."/>
            <person name="Skrede I."/>
            <person name="Drula E."/>
            <person name="Henrissat B."/>
            <person name="Morin E."/>
            <person name="Kohler A."/>
            <person name="Barry K."/>
            <person name="LaButti K."/>
            <person name="Morin E."/>
            <person name="Salamov A."/>
            <person name="Lipzen A."/>
            <person name="Mereny Z."/>
            <person name="Hegedus B."/>
            <person name="Baldrian P."/>
            <person name="Stursova M."/>
            <person name="Weitz H."/>
            <person name="Taylor A."/>
            <person name="Grigoriev I.V."/>
            <person name="Nagy L.G."/>
            <person name="Martin F."/>
            <person name="Kauserud H."/>
        </authorList>
    </citation>
    <scope>NUCLEOTIDE SEQUENCE</scope>
    <source>
        <strain evidence="1">CBHHK002</strain>
    </source>
</reference>
<dbReference type="Proteomes" id="UP001218218">
    <property type="component" value="Unassembled WGS sequence"/>
</dbReference>
<evidence type="ECO:0000313" key="2">
    <source>
        <dbReference type="Proteomes" id="UP001218218"/>
    </source>
</evidence>
<accession>A0AAD6Z8V7</accession>
<keyword evidence="2" id="KW-1185">Reference proteome</keyword>
<protein>
    <submittedName>
        <fullName evidence="1">Uncharacterized protein</fullName>
    </submittedName>
</protein>
<dbReference type="EMBL" id="JARIHO010000074">
    <property type="protein sequence ID" value="KAJ7311713.1"/>
    <property type="molecule type" value="Genomic_DNA"/>
</dbReference>
<name>A0AAD6Z8V7_9AGAR</name>
<gene>
    <name evidence="1" type="ORF">DFH08DRAFT_449760</name>
</gene>
<sequence>MHLALDISEIAELIFSHFYPESWTESAESYRRGMSPGFRNLAVVAQTCRAFLDSAIHHLWKSVPLQTLVFCTMPADLWTFAYYVASRNRPIQEADWERTYISQTRY</sequence>
<dbReference type="AlphaFoldDB" id="A0AAD6Z8V7"/>
<organism evidence="1 2">
    <name type="scientific">Mycena albidolilacea</name>
    <dbReference type="NCBI Taxonomy" id="1033008"/>
    <lineage>
        <taxon>Eukaryota</taxon>
        <taxon>Fungi</taxon>
        <taxon>Dikarya</taxon>
        <taxon>Basidiomycota</taxon>
        <taxon>Agaricomycotina</taxon>
        <taxon>Agaricomycetes</taxon>
        <taxon>Agaricomycetidae</taxon>
        <taxon>Agaricales</taxon>
        <taxon>Marasmiineae</taxon>
        <taxon>Mycenaceae</taxon>
        <taxon>Mycena</taxon>
    </lineage>
</organism>